<comment type="similarity">
    <text evidence="8">Belongs to the shikimate dehydrogenase family.</text>
</comment>
<dbReference type="GO" id="GO:0009073">
    <property type="term" value="P:aromatic amino acid family biosynthetic process"/>
    <property type="evidence" value="ECO:0007669"/>
    <property type="project" value="UniProtKB-KW"/>
</dbReference>
<feature type="binding site" evidence="8">
    <location>
        <position position="252"/>
    </location>
    <ligand>
        <name>shikimate</name>
        <dbReference type="ChEBI" id="CHEBI:36208"/>
    </ligand>
</feature>
<dbReference type="EMBL" id="JACHIA010000020">
    <property type="protein sequence ID" value="MBB6072967.1"/>
    <property type="molecule type" value="Genomic_DNA"/>
</dbReference>
<evidence type="ECO:0000256" key="3">
    <source>
        <dbReference type="ARBA" id="ARBA00022605"/>
    </source>
</evidence>
<keyword evidence="4 8" id="KW-0521">NADP</keyword>
<keyword evidence="6 8" id="KW-0057">Aromatic amino acid biosynthesis</keyword>
<proteinExistence type="inferred from homology"/>
<dbReference type="Gene3D" id="3.40.50.10860">
    <property type="entry name" value="Leucine Dehydrogenase, chain A, domain 1"/>
    <property type="match status" value="1"/>
</dbReference>
<evidence type="ECO:0000259" key="10">
    <source>
        <dbReference type="Pfam" id="PF08501"/>
    </source>
</evidence>
<name>A0A841H4H7_9BACT</name>
<feature type="binding site" evidence="8">
    <location>
        <begin position="19"/>
        <end position="21"/>
    </location>
    <ligand>
        <name>shikimate</name>
        <dbReference type="ChEBI" id="CHEBI:36208"/>
    </ligand>
</feature>
<dbReference type="InterPro" id="IPR036291">
    <property type="entry name" value="NAD(P)-bd_dom_sf"/>
</dbReference>
<dbReference type="Gene3D" id="3.40.50.720">
    <property type="entry name" value="NAD(P)-binding Rossmann-like Domain"/>
    <property type="match status" value="1"/>
</dbReference>
<feature type="domain" description="Quinate/shikimate 5-dehydrogenase/glutamyl-tRNA reductase" evidence="9">
    <location>
        <begin position="122"/>
        <end position="175"/>
    </location>
</feature>
<comment type="caution">
    <text evidence="8">Lacks conserved residue(s) required for the propagation of feature annotation.</text>
</comment>
<reference evidence="12 13" key="1">
    <citation type="submission" date="2020-08" db="EMBL/GenBank/DDBJ databases">
        <title>Genomic Encyclopedia of Type Strains, Phase IV (KMG-IV): sequencing the most valuable type-strain genomes for metagenomic binning, comparative biology and taxonomic classification.</title>
        <authorList>
            <person name="Goeker M."/>
        </authorList>
    </citation>
    <scope>NUCLEOTIDE SEQUENCE [LARGE SCALE GENOMIC DNA]</scope>
    <source>
        <strain evidence="12 13">DSM 29007</strain>
    </source>
</reference>
<evidence type="ECO:0000256" key="7">
    <source>
        <dbReference type="ARBA" id="ARBA00049442"/>
    </source>
</evidence>
<comment type="subunit">
    <text evidence="8">Homodimer.</text>
</comment>
<feature type="binding site" evidence="8">
    <location>
        <position position="105"/>
    </location>
    <ligand>
        <name>shikimate</name>
        <dbReference type="ChEBI" id="CHEBI:36208"/>
    </ligand>
</feature>
<dbReference type="Pfam" id="PF01488">
    <property type="entry name" value="Shikimate_DH"/>
    <property type="match status" value="1"/>
</dbReference>
<dbReference type="Proteomes" id="UP000582837">
    <property type="component" value="Unassembled WGS sequence"/>
</dbReference>
<feature type="binding site" evidence="8">
    <location>
        <position position="90"/>
    </location>
    <ligand>
        <name>shikimate</name>
        <dbReference type="ChEBI" id="CHEBI:36208"/>
    </ligand>
</feature>
<evidence type="ECO:0000256" key="1">
    <source>
        <dbReference type="ARBA" id="ARBA00004871"/>
    </source>
</evidence>
<feature type="domain" description="SDH C-terminal" evidence="11">
    <location>
        <begin position="245"/>
        <end position="274"/>
    </location>
</feature>
<feature type="active site" description="Proton acceptor" evidence="8">
    <location>
        <position position="69"/>
    </location>
</feature>
<dbReference type="EC" id="1.1.1.25" evidence="2 8"/>
<dbReference type="NCBIfam" id="TIGR00507">
    <property type="entry name" value="aroE"/>
    <property type="match status" value="1"/>
</dbReference>
<dbReference type="PANTHER" id="PTHR21089">
    <property type="entry name" value="SHIKIMATE DEHYDROGENASE"/>
    <property type="match status" value="1"/>
</dbReference>
<dbReference type="SUPFAM" id="SSF51735">
    <property type="entry name" value="NAD(P)-binding Rossmann-fold domains"/>
    <property type="match status" value="1"/>
</dbReference>
<dbReference type="InterPro" id="IPR011342">
    <property type="entry name" value="Shikimate_DH"/>
</dbReference>
<feature type="binding site" evidence="8">
    <location>
        <position position="65"/>
    </location>
    <ligand>
        <name>shikimate</name>
        <dbReference type="ChEBI" id="CHEBI:36208"/>
    </ligand>
</feature>
<dbReference type="GO" id="GO:0009423">
    <property type="term" value="P:chorismate biosynthetic process"/>
    <property type="evidence" value="ECO:0007669"/>
    <property type="project" value="UniProtKB-UniRule"/>
</dbReference>
<protein>
    <recommendedName>
        <fullName evidence="2 8">Shikimate dehydrogenase (NADP(+))</fullName>
        <shortName evidence="8">SDH</shortName>
        <ecNumber evidence="2 8">1.1.1.25</ecNumber>
    </recommendedName>
</protein>
<evidence type="ECO:0000313" key="13">
    <source>
        <dbReference type="Proteomes" id="UP000582837"/>
    </source>
</evidence>
<dbReference type="GO" id="GO:0008652">
    <property type="term" value="P:amino acid biosynthetic process"/>
    <property type="evidence" value="ECO:0007669"/>
    <property type="project" value="UniProtKB-KW"/>
</dbReference>
<keyword evidence="3 8" id="KW-0028">Amino-acid biosynthesis</keyword>
<feature type="binding site" evidence="8">
    <location>
        <begin position="154"/>
        <end position="159"/>
    </location>
    <ligand>
        <name>NADP(+)</name>
        <dbReference type="ChEBI" id="CHEBI:58349"/>
    </ligand>
</feature>
<evidence type="ECO:0000256" key="2">
    <source>
        <dbReference type="ARBA" id="ARBA00012962"/>
    </source>
</evidence>
<comment type="pathway">
    <text evidence="1 8">Metabolic intermediate biosynthesis; chorismate biosynthesis; chorismate from D-erythrose 4-phosphate and phosphoenolpyruvate: step 4/7.</text>
</comment>
<feature type="binding site" evidence="8">
    <location>
        <position position="224"/>
    </location>
    <ligand>
        <name>shikimate</name>
        <dbReference type="ChEBI" id="CHEBI:36208"/>
    </ligand>
</feature>
<keyword evidence="13" id="KW-1185">Reference proteome</keyword>
<evidence type="ECO:0000256" key="4">
    <source>
        <dbReference type="ARBA" id="ARBA00022857"/>
    </source>
</evidence>
<gene>
    <name evidence="8" type="primary">aroE</name>
    <name evidence="12" type="ORF">HNQ61_004633</name>
</gene>
<evidence type="ECO:0000256" key="8">
    <source>
        <dbReference type="HAMAP-Rule" id="MF_00222"/>
    </source>
</evidence>
<dbReference type="InterPro" id="IPR046346">
    <property type="entry name" value="Aminoacid_DH-like_N_sf"/>
</dbReference>
<accession>A0A841H4H7</accession>
<dbReference type="UniPathway" id="UPA00053">
    <property type="reaction ID" value="UER00087"/>
</dbReference>
<dbReference type="Pfam" id="PF18317">
    <property type="entry name" value="SDH_C"/>
    <property type="match status" value="1"/>
</dbReference>
<dbReference type="InterPro" id="IPR006151">
    <property type="entry name" value="Shikm_DH/Glu-tRNA_Rdtase"/>
</dbReference>
<organism evidence="12 13">
    <name type="scientific">Longimicrobium terrae</name>
    <dbReference type="NCBI Taxonomy" id="1639882"/>
    <lineage>
        <taxon>Bacteria</taxon>
        <taxon>Pseudomonadati</taxon>
        <taxon>Gemmatimonadota</taxon>
        <taxon>Longimicrobiia</taxon>
        <taxon>Longimicrobiales</taxon>
        <taxon>Longimicrobiaceae</taxon>
        <taxon>Longimicrobium</taxon>
    </lineage>
</organism>
<dbReference type="InterPro" id="IPR013708">
    <property type="entry name" value="Shikimate_DH-bd_N"/>
</dbReference>
<comment type="catalytic activity">
    <reaction evidence="7 8">
        <text>shikimate + NADP(+) = 3-dehydroshikimate + NADPH + H(+)</text>
        <dbReference type="Rhea" id="RHEA:17737"/>
        <dbReference type="ChEBI" id="CHEBI:15378"/>
        <dbReference type="ChEBI" id="CHEBI:16630"/>
        <dbReference type="ChEBI" id="CHEBI:36208"/>
        <dbReference type="ChEBI" id="CHEBI:57783"/>
        <dbReference type="ChEBI" id="CHEBI:58349"/>
        <dbReference type="EC" id="1.1.1.25"/>
    </reaction>
</comment>
<dbReference type="InterPro" id="IPR041121">
    <property type="entry name" value="SDH_C"/>
</dbReference>
<feature type="binding site" evidence="8">
    <location>
        <position position="245"/>
    </location>
    <ligand>
        <name>NADP(+)</name>
        <dbReference type="ChEBI" id="CHEBI:58349"/>
    </ligand>
</feature>
<feature type="binding site" evidence="8">
    <location>
        <position position="222"/>
    </location>
    <ligand>
        <name>NADP(+)</name>
        <dbReference type="ChEBI" id="CHEBI:58349"/>
    </ligand>
</feature>
<evidence type="ECO:0000259" key="11">
    <source>
        <dbReference type="Pfam" id="PF18317"/>
    </source>
</evidence>
<dbReference type="AlphaFoldDB" id="A0A841H4H7"/>
<keyword evidence="5 8" id="KW-0560">Oxidoreductase</keyword>
<feature type="binding site" evidence="8">
    <location>
        <begin position="130"/>
        <end position="134"/>
    </location>
    <ligand>
        <name>NADP(+)</name>
        <dbReference type="ChEBI" id="CHEBI:58349"/>
    </ligand>
</feature>
<dbReference type="HAMAP" id="MF_00222">
    <property type="entry name" value="Shikimate_DH_AroE"/>
    <property type="match status" value="1"/>
</dbReference>
<evidence type="ECO:0000256" key="6">
    <source>
        <dbReference type="ARBA" id="ARBA00023141"/>
    </source>
</evidence>
<evidence type="ECO:0000256" key="5">
    <source>
        <dbReference type="ARBA" id="ARBA00023002"/>
    </source>
</evidence>
<dbReference type="Pfam" id="PF08501">
    <property type="entry name" value="Shikimate_dh_N"/>
    <property type="match status" value="1"/>
</dbReference>
<dbReference type="GO" id="GO:0004764">
    <property type="term" value="F:shikimate 3-dehydrogenase (NADP+) activity"/>
    <property type="evidence" value="ECO:0007669"/>
    <property type="project" value="UniProtKB-UniRule"/>
</dbReference>
<dbReference type="GO" id="GO:0050661">
    <property type="term" value="F:NADP binding"/>
    <property type="evidence" value="ECO:0007669"/>
    <property type="project" value="InterPro"/>
</dbReference>
<dbReference type="SUPFAM" id="SSF53223">
    <property type="entry name" value="Aminoacid dehydrogenase-like, N-terminal domain"/>
    <property type="match status" value="1"/>
</dbReference>
<evidence type="ECO:0000259" key="9">
    <source>
        <dbReference type="Pfam" id="PF01488"/>
    </source>
</evidence>
<feature type="domain" description="Shikimate dehydrogenase substrate binding N-terminal" evidence="10">
    <location>
        <begin position="11"/>
        <end position="91"/>
    </location>
</feature>
<comment type="function">
    <text evidence="8">Involved in the biosynthesis of the chorismate, which leads to the biosynthesis of aromatic amino acids. Catalyzes the reversible NADPH linked reduction of 3-dehydroshikimate (DHSA) to yield shikimate (SA).</text>
</comment>
<sequence length="279" mass="28445">MTTAATRLFAILGDPVAHSLSPVFQNAAFRHLGLDAVYVALRCAPAQVAGLMRGIALAGGGGNVTVPHKAVAASAVDLPSPAVTRTGACNCYWAVDGRVHGDNTDVDGARGAVQSLLGGEPAGASVLLLGAGGAASAAVCALADAGVSRIAIANRTLDRARALADRFRAPGLRIDVAASAQELRGDRFDLAINSTSLGLKAGDAPALDPAEAEGWIGAALDMVYAPGETAWTREMRAHGVPAADGSEMLVRQGAAAFRRWFQMDAPLDEMRAALSLPAS</sequence>
<dbReference type="InterPro" id="IPR022893">
    <property type="entry name" value="Shikimate_DH_fam"/>
</dbReference>
<dbReference type="RefSeq" id="WP_170039994.1">
    <property type="nucleotide sequence ID" value="NZ_JABDTL010000002.1"/>
</dbReference>
<dbReference type="GO" id="GO:0019632">
    <property type="term" value="P:shikimate metabolic process"/>
    <property type="evidence" value="ECO:0007669"/>
    <property type="project" value="InterPro"/>
</dbReference>
<dbReference type="PANTHER" id="PTHR21089:SF1">
    <property type="entry name" value="BIFUNCTIONAL 3-DEHYDROQUINATE DEHYDRATASE_SHIKIMATE DEHYDROGENASE, CHLOROPLASTIC"/>
    <property type="match status" value="1"/>
</dbReference>
<comment type="caution">
    <text evidence="12">The sequence shown here is derived from an EMBL/GenBank/DDBJ whole genome shotgun (WGS) entry which is preliminary data.</text>
</comment>
<evidence type="ECO:0000313" key="12">
    <source>
        <dbReference type="EMBL" id="MBB6072967.1"/>
    </source>
</evidence>